<dbReference type="SUPFAM" id="SSF53850">
    <property type="entry name" value="Periplasmic binding protein-like II"/>
    <property type="match status" value="1"/>
</dbReference>
<dbReference type="eggNOG" id="arCOG01534">
    <property type="taxonomic scope" value="Archaea"/>
</dbReference>
<dbReference type="KEGG" id="ppac:PAP_06335"/>
<dbReference type="HOGENOM" id="CLU_017028_7_2_2"/>
<feature type="domain" description="Solute-binding protein family 5" evidence="5">
    <location>
        <begin position="87"/>
        <end position="448"/>
    </location>
</feature>
<evidence type="ECO:0000256" key="1">
    <source>
        <dbReference type="ARBA" id="ARBA00004196"/>
    </source>
</evidence>
<dbReference type="RefSeq" id="WP_048165200.1">
    <property type="nucleotide sequence ID" value="NZ_CP006019.1"/>
</dbReference>
<dbReference type="EMBL" id="CP006019">
    <property type="protein sequence ID" value="AIF69664.1"/>
    <property type="molecule type" value="Genomic_DNA"/>
</dbReference>
<dbReference type="GO" id="GO:1904680">
    <property type="term" value="F:peptide transmembrane transporter activity"/>
    <property type="evidence" value="ECO:0007669"/>
    <property type="project" value="TreeGrafter"/>
</dbReference>
<name>A0A075LTK0_9EURY</name>
<dbReference type="GO" id="GO:0043190">
    <property type="term" value="C:ATP-binding cassette (ABC) transporter complex"/>
    <property type="evidence" value="ECO:0007669"/>
    <property type="project" value="InterPro"/>
</dbReference>
<reference evidence="7" key="1">
    <citation type="submission" date="2013-06" db="EMBL/GenBank/DDBJ databases">
        <title>Complete Genome Sequence of Hyperthermophilic Palaeococcus pacificus DY20341T, Isolated from a Deep-Sea Hydrothermal Sediments.</title>
        <authorList>
            <person name="Zeng X."/>
            <person name="Shao Z."/>
        </authorList>
    </citation>
    <scope>NUCLEOTIDE SEQUENCE [LARGE SCALE GENOMIC DNA]</scope>
    <source>
        <strain evidence="7">DY20341</strain>
    </source>
</reference>
<dbReference type="FunFam" id="3.10.105.10:FF:000012">
    <property type="entry name" value="Peptide/nickel transport system substrate-binding protein"/>
    <property type="match status" value="1"/>
</dbReference>
<evidence type="ECO:0000256" key="2">
    <source>
        <dbReference type="ARBA" id="ARBA00005695"/>
    </source>
</evidence>
<dbReference type="PIRSF" id="PIRSF002741">
    <property type="entry name" value="MppA"/>
    <property type="match status" value="1"/>
</dbReference>
<evidence type="ECO:0000313" key="6">
    <source>
        <dbReference type="EMBL" id="AIF69664.1"/>
    </source>
</evidence>
<dbReference type="InterPro" id="IPR039424">
    <property type="entry name" value="SBP_5"/>
</dbReference>
<dbReference type="Gene3D" id="3.40.190.10">
    <property type="entry name" value="Periplasmic binding protein-like II"/>
    <property type="match status" value="1"/>
</dbReference>
<gene>
    <name evidence="6" type="ORF">PAP_06335</name>
</gene>
<dbReference type="Gene3D" id="3.90.76.10">
    <property type="entry name" value="Dipeptide-binding Protein, Domain 1"/>
    <property type="match status" value="1"/>
</dbReference>
<comment type="subcellular location">
    <subcellularLocation>
        <location evidence="1">Cell envelope</location>
    </subcellularLocation>
</comment>
<dbReference type="PANTHER" id="PTHR30290">
    <property type="entry name" value="PERIPLASMIC BINDING COMPONENT OF ABC TRANSPORTER"/>
    <property type="match status" value="1"/>
</dbReference>
<evidence type="ECO:0000313" key="7">
    <source>
        <dbReference type="Proteomes" id="UP000027981"/>
    </source>
</evidence>
<evidence type="ECO:0000259" key="5">
    <source>
        <dbReference type="Pfam" id="PF00496"/>
    </source>
</evidence>
<dbReference type="GO" id="GO:0042597">
    <property type="term" value="C:periplasmic space"/>
    <property type="evidence" value="ECO:0007669"/>
    <property type="project" value="UniProtKB-ARBA"/>
</dbReference>
<protein>
    <submittedName>
        <fullName evidence="6">Peptide ABC transporter substrate-binding protein</fullName>
    </submittedName>
</protein>
<accession>A0A075LTK0</accession>
<dbReference type="Pfam" id="PF00496">
    <property type="entry name" value="SBP_bac_5"/>
    <property type="match status" value="1"/>
</dbReference>
<dbReference type="AlphaFoldDB" id="A0A075LTK0"/>
<evidence type="ECO:0000256" key="3">
    <source>
        <dbReference type="ARBA" id="ARBA00022448"/>
    </source>
</evidence>
<evidence type="ECO:0000256" key="4">
    <source>
        <dbReference type="ARBA" id="ARBA00022729"/>
    </source>
</evidence>
<dbReference type="FunFam" id="3.90.76.10:FF:000007">
    <property type="entry name" value="Dipeptide ABC transporter periplasmic dipeptide-binding protein"/>
    <property type="match status" value="1"/>
</dbReference>
<dbReference type="InterPro" id="IPR030678">
    <property type="entry name" value="Peptide/Ni-bd"/>
</dbReference>
<keyword evidence="3" id="KW-0813">Transport</keyword>
<organism evidence="6 7">
    <name type="scientific">Palaeococcus pacificus DY20341</name>
    <dbReference type="NCBI Taxonomy" id="1343739"/>
    <lineage>
        <taxon>Archaea</taxon>
        <taxon>Methanobacteriati</taxon>
        <taxon>Methanobacteriota</taxon>
        <taxon>Thermococci</taxon>
        <taxon>Thermococcales</taxon>
        <taxon>Thermococcaceae</taxon>
        <taxon>Palaeococcus</taxon>
    </lineage>
</organism>
<dbReference type="OrthoDB" id="84730at2157"/>
<sequence length="528" mass="59583">MSKRGISLFLIGLFVFAVLASGCIGGSEETSTATSAQSGSQYAEQLVIGVTDKVTDLDPANAYDFYTWEVLNNVMEGLVKYEPGTLEIKPALAERWEVSDDSKVWTFYLRKDAKFADGTPLKAQDVVRSIERVMNINGDPAWLVTDFVDKVEAKDDYTVVFYLKDSVSYFLSLLTTPPYFPVHPSYKPNEIDSDQTAGGVGPYKIAKWVRDEELVLEANENYYGEKPKTEKIIIKFYRDASTMRLALQNGEIDIAWRTLKPTDIESLKKEGKFQVIEIPGAFIRYVCLNTQKDPTKEVKVRQALAAALDRADLSNKVFRGTVDPLYSLIPNGMWSHIDAFKEKYGDANIELAKNLLKEAGYDENNPLQIQLWYTPTHYGDTEADLAQVLKEQWEKTGVIKVDIKSAEWGTYVDYARKGQMQVYLLGWYPDYLDPDDYTTPFLKSTANSWAGTGYANPQMDEVLTKAQTLVDQNERATLYEQAQQILAEDVPYIPLIQGKLFVVASPGVGGVKIGPDMIFKYYTLYKEE</sequence>
<keyword evidence="7" id="KW-1185">Reference proteome</keyword>
<dbReference type="STRING" id="1343739.PAP_06335"/>
<dbReference type="Proteomes" id="UP000027981">
    <property type="component" value="Chromosome"/>
</dbReference>
<keyword evidence="4" id="KW-0732">Signal</keyword>
<dbReference type="InterPro" id="IPR023765">
    <property type="entry name" value="SBP_5_CS"/>
</dbReference>
<comment type="similarity">
    <text evidence="2">Belongs to the bacterial solute-binding protein 5 family.</text>
</comment>
<dbReference type="Gene3D" id="3.10.105.10">
    <property type="entry name" value="Dipeptide-binding Protein, Domain 3"/>
    <property type="match status" value="1"/>
</dbReference>
<dbReference type="GeneID" id="24842387"/>
<dbReference type="PANTHER" id="PTHR30290:SF10">
    <property type="entry name" value="PERIPLASMIC OLIGOPEPTIDE-BINDING PROTEIN-RELATED"/>
    <property type="match status" value="1"/>
</dbReference>
<dbReference type="PROSITE" id="PS01040">
    <property type="entry name" value="SBP_BACTERIAL_5"/>
    <property type="match status" value="1"/>
</dbReference>
<dbReference type="CDD" id="cd08519">
    <property type="entry name" value="PBP2_NikA_DppA_OppA_like_20"/>
    <property type="match status" value="1"/>
</dbReference>
<dbReference type="GO" id="GO:0015833">
    <property type="term" value="P:peptide transport"/>
    <property type="evidence" value="ECO:0007669"/>
    <property type="project" value="TreeGrafter"/>
</dbReference>
<dbReference type="InterPro" id="IPR000914">
    <property type="entry name" value="SBP_5_dom"/>
</dbReference>
<reference evidence="6 7" key="2">
    <citation type="journal article" date="2015" name="Genome Announc.">
        <title>Complete Genome Sequence of Hyperthermophilic Piezophilic Archaeon Palaeococcus pacificus DY20341T, Isolated from Deep-Sea Hydrothermal Sediments.</title>
        <authorList>
            <person name="Zeng X."/>
            <person name="Jebbar M."/>
            <person name="Shao Z."/>
        </authorList>
    </citation>
    <scope>NUCLEOTIDE SEQUENCE [LARGE SCALE GENOMIC DNA]</scope>
    <source>
        <strain evidence="6 7">DY20341</strain>
    </source>
</reference>
<dbReference type="PROSITE" id="PS51257">
    <property type="entry name" value="PROKAR_LIPOPROTEIN"/>
    <property type="match status" value="1"/>
</dbReference>
<proteinExistence type="inferred from homology"/>